<protein>
    <submittedName>
        <fullName evidence="2">Uncharacterized protein</fullName>
    </submittedName>
</protein>
<comment type="caution">
    <text evidence="2">The sequence shown here is derived from an EMBL/GenBank/DDBJ whole genome shotgun (WGS) entry which is preliminary data.</text>
</comment>
<sequence length="805" mass="92153">MPTGTSSQTGVQPLQKRKTPDQQYRDLKLKAEKLGFVIQHSKFCVSRPGNVPTEHQARFEHIQTLGKVEFDSYGLQPSPDTVDKPWQLENKGKANGIRQKAIKCREETTNEAKWRFEVEAKLFERFEIEVACYDPGLSPIFSSRIQSRNCLPREHETNSNAVTKEPDRVHGLQSTASLEKLLQQRSGAQSLLNSEPSQRLADILQTSCNPDDSGKRLLFPFLVMEAKRGRQGGDFDEVEIQTAHPIRHLLVLQWELHQNEFNQMKMPGGPLAWFLANVGEIWRVYGCYVDPSGDRSRPSWNTILLWQGSITGYDEALQLTLIIDYILDWARDTYRPSIIRQLKCIGARGANSNYTVTHDSDIFSMMNPIGEWLGAQGAQTAVPTIVATNFTDMREHATEDDSAESLFNLSGGKQVNVEELLASIREPVRKLVNTSKDERAWRHPIHSSRYGRVRLGTALESRVYGVYITADNIGTMLQGFGGYHAQRNLADKIDKIVRTRTRCFALDNAQALGRMERIWTGDSTYSLALSHPTLISIQVRFWVTYKFELIRELNYLAITEEAYNSLSFSRRRKNLGISRMNHWKPISADHLVSFLEDKDNTFKEDFFLRCLKSQVLVLHHSSHLEFRPDARLRGTQGPVAELVSEIYEKHRIGQRKPDEAFIKELETIENILPTPEHAFWSANKKGILARDMTSDLCLYIPDSSLALNRAENLASRFSLDKKVFRNCVTSRHGGADRHGSEDWPSLNCGLQELASWIMEDRPKRDQLKEIQSAFPSITDFNKFMEFRHEHRRGRGRNYKFSSSDY</sequence>
<dbReference type="OrthoDB" id="3538597at2759"/>
<feature type="compositionally biased region" description="Polar residues" evidence="1">
    <location>
        <begin position="1"/>
        <end position="12"/>
    </location>
</feature>
<dbReference type="GeneID" id="67018823"/>
<dbReference type="EMBL" id="CAJRGZ010000019">
    <property type="protein sequence ID" value="CAG5166119.1"/>
    <property type="molecule type" value="Genomic_DNA"/>
</dbReference>
<organism evidence="2 3">
    <name type="scientific">Alternaria atra</name>
    <dbReference type="NCBI Taxonomy" id="119953"/>
    <lineage>
        <taxon>Eukaryota</taxon>
        <taxon>Fungi</taxon>
        <taxon>Dikarya</taxon>
        <taxon>Ascomycota</taxon>
        <taxon>Pezizomycotina</taxon>
        <taxon>Dothideomycetes</taxon>
        <taxon>Pleosporomycetidae</taxon>
        <taxon>Pleosporales</taxon>
        <taxon>Pleosporineae</taxon>
        <taxon>Pleosporaceae</taxon>
        <taxon>Alternaria</taxon>
        <taxon>Alternaria sect. Ulocladioides</taxon>
    </lineage>
</organism>
<keyword evidence="3" id="KW-1185">Reference proteome</keyword>
<feature type="region of interest" description="Disordered" evidence="1">
    <location>
        <begin position="1"/>
        <end position="22"/>
    </location>
</feature>
<evidence type="ECO:0000313" key="3">
    <source>
        <dbReference type="Proteomes" id="UP000676310"/>
    </source>
</evidence>
<accession>A0A8J2I4V2</accession>
<proteinExistence type="predicted"/>
<dbReference type="RefSeq" id="XP_043170445.1">
    <property type="nucleotide sequence ID" value="XM_043314510.1"/>
</dbReference>
<reference evidence="2" key="1">
    <citation type="submission" date="2021-05" db="EMBL/GenBank/DDBJ databases">
        <authorList>
            <person name="Stam R."/>
        </authorList>
    </citation>
    <scope>NUCLEOTIDE SEQUENCE</scope>
    <source>
        <strain evidence="2">CS162</strain>
    </source>
</reference>
<evidence type="ECO:0000256" key="1">
    <source>
        <dbReference type="SAM" id="MobiDB-lite"/>
    </source>
</evidence>
<evidence type="ECO:0000313" key="2">
    <source>
        <dbReference type="EMBL" id="CAG5166119.1"/>
    </source>
</evidence>
<name>A0A8J2I4V2_9PLEO</name>
<dbReference type="AlphaFoldDB" id="A0A8J2I4V2"/>
<dbReference type="Proteomes" id="UP000676310">
    <property type="component" value="Unassembled WGS sequence"/>
</dbReference>
<gene>
    <name evidence="2" type="ORF">ALTATR162_LOCUS6885</name>
</gene>